<dbReference type="SUPFAM" id="SSF140490">
    <property type="entry name" value="Nqo1C-terminal domain-like"/>
    <property type="match status" value="1"/>
</dbReference>
<dbReference type="Gene3D" id="3.40.50.11540">
    <property type="entry name" value="NADH-ubiquinone oxidoreductase 51kDa subunit"/>
    <property type="match status" value="2"/>
</dbReference>
<evidence type="ECO:0000313" key="14">
    <source>
        <dbReference type="Proteomes" id="UP000008366"/>
    </source>
</evidence>
<dbReference type="Gene3D" id="3.10.20.600">
    <property type="match status" value="1"/>
</dbReference>
<dbReference type="PANTHER" id="PTHR11780">
    <property type="entry name" value="NADH-UBIQUINONE OXIDOREDUCTASE FLAVOPROTEIN 1 NDUFV1"/>
    <property type="match status" value="1"/>
</dbReference>
<proteinExistence type="inferred from homology"/>
<evidence type="ECO:0000259" key="12">
    <source>
        <dbReference type="Pfam" id="PF10589"/>
    </source>
</evidence>
<evidence type="ECO:0000256" key="7">
    <source>
        <dbReference type="ARBA" id="ARBA00022723"/>
    </source>
</evidence>
<dbReference type="Proteomes" id="UP000008366">
    <property type="component" value="Unassembled WGS sequence"/>
</dbReference>
<dbReference type="InterPro" id="IPR037207">
    <property type="entry name" value="Nuop51_4Fe4S-bd_sf"/>
</dbReference>
<dbReference type="InterPro" id="IPR011538">
    <property type="entry name" value="Nuo51_FMN-bd"/>
</dbReference>
<keyword evidence="9" id="KW-0411">Iron-sulfur</keyword>
<evidence type="ECO:0000256" key="2">
    <source>
        <dbReference type="ARBA" id="ARBA00001966"/>
    </source>
</evidence>
<feature type="domain" description="NADH-ubiquinone oxidoreductase 51kDa subunit iron-sulphur binding" evidence="12">
    <location>
        <begin position="294"/>
        <end position="381"/>
    </location>
</feature>
<dbReference type="InterPro" id="IPR050837">
    <property type="entry name" value="ComplexI_51kDa_subunit"/>
</dbReference>
<dbReference type="Pfam" id="PF10589">
    <property type="entry name" value="NADH_4Fe-4S"/>
    <property type="match status" value="1"/>
</dbReference>
<evidence type="ECO:0000256" key="6">
    <source>
        <dbReference type="ARBA" id="ARBA00022643"/>
    </source>
</evidence>
<gene>
    <name evidence="13" type="ORF">KILIM_013_00160</name>
</gene>
<keyword evidence="6" id="KW-0288">FMN</keyword>
<dbReference type="InterPro" id="IPR019575">
    <property type="entry name" value="Nuop51_4Fe4S-bd"/>
</dbReference>
<dbReference type="Gene3D" id="1.20.1440.230">
    <property type="entry name" value="NADH-ubiquinone oxidoreductase 51kDa subunit, iron-sulphur binding domain"/>
    <property type="match status" value="1"/>
</dbReference>
<evidence type="ECO:0000313" key="13">
    <source>
        <dbReference type="EMBL" id="GAB94861.1"/>
    </source>
</evidence>
<comment type="similarity">
    <text evidence="3">Belongs to the complex I 51 kDa subunit family.</text>
</comment>
<keyword evidence="4" id="KW-0004">4Fe-4S</keyword>
<evidence type="ECO:0000256" key="10">
    <source>
        <dbReference type="SAM" id="MobiDB-lite"/>
    </source>
</evidence>
<dbReference type="EMBL" id="BAHD01000013">
    <property type="protein sequence ID" value="GAB94861.1"/>
    <property type="molecule type" value="Genomic_DNA"/>
</dbReference>
<dbReference type="GO" id="GO:0046872">
    <property type="term" value="F:metal ion binding"/>
    <property type="evidence" value="ECO:0007669"/>
    <property type="project" value="UniProtKB-KW"/>
</dbReference>
<dbReference type="Pfam" id="PF01512">
    <property type="entry name" value="Complex1_51K"/>
    <property type="match status" value="1"/>
</dbReference>
<evidence type="ECO:0000256" key="9">
    <source>
        <dbReference type="ARBA" id="ARBA00023014"/>
    </source>
</evidence>
<keyword evidence="7" id="KW-0479">Metal-binding</keyword>
<comment type="caution">
    <text evidence="13">The sequence shown here is derived from an EMBL/GenBank/DDBJ whole genome shotgun (WGS) entry which is preliminary data.</text>
</comment>
<reference evidence="13 14" key="1">
    <citation type="submission" date="2012-08" db="EMBL/GenBank/DDBJ databases">
        <title>Whole genome shotgun sequence of Kineosphaera limosa NBRC 100340.</title>
        <authorList>
            <person name="Yoshida I."/>
            <person name="Isaki S."/>
            <person name="Hosoyama A."/>
            <person name="Tsuchikane K."/>
            <person name="Katsumata H."/>
            <person name="Ando Y."/>
            <person name="Ohji S."/>
            <person name="Hamada M."/>
            <person name="Tamura T."/>
            <person name="Yamazoe A."/>
            <person name="Yamazaki S."/>
            <person name="Fujita N."/>
        </authorList>
    </citation>
    <scope>NUCLEOTIDE SEQUENCE [LARGE SCALE GENOMIC DNA]</scope>
    <source>
        <strain evidence="13 14">NBRC 100340</strain>
    </source>
</reference>
<organism evidence="13 14">
    <name type="scientific">Kineosphaera limosa NBRC 100340</name>
    <dbReference type="NCBI Taxonomy" id="1184609"/>
    <lineage>
        <taxon>Bacteria</taxon>
        <taxon>Bacillati</taxon>
        <taxon>Actinomycetota</taxon>
        <taxon>Actinomycetes</taxon>
        <taxon>Micrococcales</taxon>
        <taxon>Dermatophilaceae</taxon>
        <taxon>Kineosphaera</taxon>
    </lineage>
</organism>
<feature type="domain" description="NADH-ubiquinone oxidoreductase 51kDa subunit FMN-binding" evidence="11">
    <location>
        <begin position="31"/>
        <end position="185"/>
    </location>
</feature>
<evidence type="ECO:0000256" key="5">
    <source>
        <dbReference type="ARBA" id="ARBA00022630"/>
    </source>
</evidence>
<dbReference type="eggNOG" id="COG1894">
    <property type="taxonomic scope" value="Bacteria"/>
</dbReference>
<evidence type="ECO:0000256" key="4">
    <source>
        <dbReference type="ARBA" id="ARBA00022485"/>
    </source>
</evidence>
<protein>
    <submittedName>
        <fullName evidence="13">Putative formate dehydrogenase beta subunit</fullName>
    </submittedName>
</protein>
<dbReference type="InterPro" id="IPR037225">
    <property type="entry name" value="Nuo51_FMN-bd_sf"/>
</dbReference>
<keyword evidence="14" id="KW-1185">Reference proteome</keyword>
<keyword evidence="5" id="KW-0285">Flavoprotein</keyword>
<accession>K6WM58</accession>
<sequence>MSTTTFRKTDRTSAARTVPTTGNPTLLDTLTDAGLTGRGGAAFPAAVKVRAAWENDAALIVNCCDGELGAVKDGWVVTHHLPQLLAGVDLVLPPARGRRPHPPVVFAAHRGSATADRLRAAGVDVLETPHRYVSSEESALVSLWHQGDARPLTKRAPFVYGGRDSHGRRISPTLVLNAETVWRIAQLHERGVAWFTAQGTATEPGPRLLAVRGAVASPGVWETAAGVPFTAVFEAAGGLLPEVEYVLVGGLGGVLLTRAEAESATWSTPGLAPFGGTPGPGVIEALPPERCPVDVVAELLTYGAGESAGQCGPCMFGLPSLAAQWTALAQCRNGQALTSGIDRLRSSLGLVEGRGACRHPDGVARLAGSALHTLTPHLQAHATGRCPTRSLTNVH</sequence>
<feature type="compositionally biased region" description="Polar residues" evidence="10">
    <location>
        <begin position="14"/>
        <end position="24"/>
    </location>
</feature>
<comment type="cofactor">
    <cofactor evidence="2">
        <name>[4Fe-4S] cluster</name>
        <dbReference type="ChEBI" id="CHEBI:49883"/>
    </cofactor>
</comment>
<dbReference type="GO" id="GO:0051539">
    <property type="term" value="F:4 iron, 4 sulfur cluster binding"/>
    <property type="evidence" value="ECO:0007669"/>
    <property type="project" value="UniProtKB-KW"/>
</dbReference>
<comment type="cofactor">
    <cofactor evidence="1">
        <name>FMN</name>
        <dbReference type="ChEBI" id="CHEBI:58210"/>
    </cofactor>
</comment>
<evidence type="ECO:0000256" key="3">
    <source>
        <dbReference type="ARBA" id="ARBA00007523"/>
    </source>
</evidence>
<dbReference type="STRING" id="1184609.KILIM_013_00160"/>
<evidence type="ECO:0000259" key="11">
    <source>
        <dbReference type="Pfam" id="PF01512"/>
    </source>
</evidence>
<name>K6WM58_9MICO</name>
<dbReference type="AlphaFoldDB" id="K6WM58"/>
<dbReference type="SUPFAM" id="SSF142019">
    <property type="entry name" value="Nqo1 FMN-binding domain-like"/>
    <property type="match status" value="1"/>
</dbReference>
<dbReference type="PANTHER" id="PTHR11780:SF10">
    <property type="entry name" value="NADH DEHYDROGENASE [UBIQUINONE] FLAVOPROTEIN 1, MITOCHONDRIAL"/>
    <property type="match status" value="1"/>
</dbReference>
<keyword evidence="8" id="KW-0408">Iron</keyword>
<dbReference type="SUPFAM" id="SSF142984">
    <property type="entry name" value="Nqo1 middle domain-like"/>
    <property type="match status" value="1"/>
</dbReference>
<feature type="region of interest" description="Disordered" evidence="10">
    <location>
        <begin position="1"/>
        <end position="25"/>
    </location>
</feature>
<dbReference type="RefSeq" id="WP_006591393.1">
    <property type="nucleotide sequence ID" value="NZ_BAHD01000013.1"/>
</dbReference>
<evidence type="ECO:0000256" key="8">
    <source>
        <dbReference type="ARBA" id="ARBA00023004"/>
    </source>
</evidence>
<evidence type="ECO:0000256" key="1">
    <source>
        <dbReference type="ARBA" id="ARBA00001917"/>
    </source>
</evidence>